<keyword evidence="1" id="KW-1133">Transmembrane helix</keyword>
<evidence type="ECO:0000313" key="2">
    <source>
        <dbReference type="EMBL" id="UVI30229.1"/>
    </source>
</evidence>
<gene>
    <name evidence="2" type="ORF">L1F29_33510</name>
</gene>
<evidence type="ECO:0000313" key="3">
    <source>
        <dbReference type="Proteomes" id="UP001057877"/>
    </source>
</evidence>
<dbReference type="RefSeq" id="WP_258386299.1">
    <property type="nucleotide sequence ID" value="NZ_CP091430.1"/>
</dbReference>
<evidence type="ECO:0000256" key="1">
    <source>
        <dbReference type="SAM" id="Phobius"/>
    </source>
</evidence>
<dbReference type="Proteomes" id="UP001057877">
    <property type="component" value="Chromosome"/>
</dbReference>
<organism evidence="2 3">
    <name type="scientific">Paenibacillus spongiae</name>
    <dbReference type="NCBI Taxonomy" id="2909671"/>
    <lineage>
        <taxon>Bacteria</taxon>
        <taxon>Bacillati</taxon>
        <taxon>Bacillota</taxon>
        <taxon>Bacilli</taxon>
        <taxon>Bacillales</taxon>
        <taxon>Paenibacillaceae</taxon>
        <taxon>Paenibacillus</taxon>
    </lineage>
</organism>
<reference evidence="2" key="1">
    <citation type="submission" date="2022-01" db="EMBL/GenBank/DDBJ databases">
        <title>Paenibacillus spongiae sp. nov., isolated from marine sponge.</title>
        <authorList>
            <person name="Li Z."/>
            <person name="Zhang M."/>
        </authorList>
    </citation>
    <scope>NUCLEOTIDE SEQUENCE</scope>
    <source>
        <strain evidence="2">PHS-Z3</strain>
    </source>
</reference>
<keyword evidence="3" id="KW-1185">Reference proteome</keyword>
<dbReference type="InterPro" id="IPR043751">
    <property type="entry name" value="DUF5696"/>
</dbReference>
<accession>A0ABY5S939</accession>
<proteinExistence type="predicted"/>
<dbReference type="Pfam" id="PF18952">
    <property type="entry name" value="DUF5696"/>
    <property type="match status" value="1"/>
</dbReference>
<keyword evidence="1" id="KW-0812">Transmembrane</keyword>
<dbReference type="EMBL" id="CP091430">
    <property type="protein sequence ID" value="UVI30229.1"/>
    <property type="molecule type" value="Genomic_DNA"/>
</dbReference>
<sequence>MTNNKRMYAAAGFVTLGVIVIVIVIALILTQRGMPAAELSKFGPVKAEQEKAAELTFLSDSSAGIPGMKLAAESGSLALYYNPETTEVAVRDKRSDRAWFSNPASRQQDRKATPFEKENLSSQVTIQFRDQLTKLTSYTNFAQSVDKKQFVAERIQDGIRVTYTLGDTSKGIDVLPKYISKQRFEERVLNNLDEATAKYVTARYYPLESDPNVYERLDATVSRDLVLKKMVAAFDKAGYTDEDLAIDNQENEVSGETLSKKPKFVIPLEYRLADDQLLVTVPVDEIVEQPGFSILTVELMKFFGAAGEDEQGYMLVPDGTGSLIYLNNGKINDDSYSQVVYGPDLTDSSRTRAQVSEAARMPVYGMKADEGAWFAVIDEGDAIASINADVSGKLNAYNYVYSTFAIRGEDTLEMTSGGKSKEVAITSGERYQGNIQIRYSFLSGDEADYAGMAAQYRKMFLSSKAFQPLPEAKLPFYVDMIGAISKNKSFLGVPYNALVSMTTFEQAGEILKQLQEDGISNVRMRYLGWFNQGIDHSIPTRIKLDSKLGGKKGFQQLDRQLAETGGGLYPDVAFQHVFGTSGFSKSSDAARFITREAAERSPYNRSLNRMDADLGTYYLLSPVKLPYAVERFLEGYDSYDMKSLSLRDLGGDLHSDYRNNRVVHREKAKDIVDAQLGAIAVQVPDLMIAGGNAYAWPYASHLIDVPTSTSRFNIADEEVPFYQMVIHGYIDYAGAAVNLADEQNMRKQLLQSIELGAAPHFMWSYEPSSTVKFTRFDTMYSSNYKDWYKQAAAMYEEADGVLSGLRHVPMSNRIIRAEGVVQVKYENGASVYVNYNKEPAVVDGLTVGGQNYAVGGEKG</sequence>
<name>A0ABY5S939_9BACL</name>
<protein>
    <submittedName>
        <fullName evidence="2">DUF5696 domain-containing protein</fullName>
    </submittedName>
</protein>
<keyword evidence="1" id="KW-0472">Membrane</keyword>
<feature type="transmembrane region" description="Helical" evidence="1">
    <location>
        <begin position="7"/>
        <end position="29"/>
    </location>
</feature>